<feature type="binding site" evidence="1">
    <location>
        <position position="62"/>
    </location>
    <ligand>
        <name>Mg(2+)</name>
        <dbReference type="ChEBI" id="CHEBI:18420"/>
        <label>1</label>
    </ligand>
</feature>
<feature type="binding site" evidence="1">
    <location>
        <position position="60"/>
    </location>
    <ligand>
        <name>Mg(2+)</name>
        <dbReference type="ChEBI" id="CHEBI:18420"/>
        <label>1</label>
    </ligand>
</feature>
<dbReference type="InterPro" id="IPR005502">
    <property type="entry name" value="Ribosyl_crysJ1"/>
</dbReference>
<name>A0ABD5XUI9_9EURY</name>
<comment type="caution">
    <text evidence="2">The sequence shown here is derived from an EMBL/GenBank/DDBJ whole genome shotgun (WGS) entry which is preliminary data.</text>
</comment>
<keyword evidence="1" id="KW-0460">Magnesium</keyword>
<keyword evidence="3" id="KW-1185">Reference proteome</keyword>
<feature type="binding site" evidence="1">
    <location>
        <position position="282"/>
    </location>
    <ligand>
        <name>Mg(2+)</name>
        <dbReference type="ChEBI" id="CHEBI:18420"/>
        <label>1</label>
    </ligand>
</feature>
<dbReference type="AlphaFoldDB" id="A0ABD5XUI9"/>
<dbReference type="SUPFAM" id="SSF101478">
    <property type="entry name" value="ADP-ribosylglycohydrolase"/>
    <property type="match status" value="1"/>
</dbReference>
<dbReference type="InterPro" id="IPR050792">
    <property type="entry name" value="ADP-ribosylglycohydrolase"/>
</dbReference>
<keyword evidence="1" id="KW-0479">Metal-binding</keyword>
<feature type="binding site" evidence="1">
    <location>
        <position position="285"/>
    </location>
    <ligand>
        <name>Mg(2+)</name>
        <dbReference type="ChEBI" id="CHEBI:18420"/>
        <label>1</label>
    </ligand>
</feature>
<dbReference type="GeneID" id="78819007"/>
<dbReference type="Pfam" id="PF03747">
    <property type="entry name" value="ADP_ribosyl_GH"/>
    <property type="match status" value="1"/>
</dbReference>
<accession>A0ABD5XUI9</accession>
<organism evidence="2 3">
    <name type="scientific">Halosimplex aquaticum</name>
    <dbReference type="NCBI Taxonomy" id="3026162"/>
    <lineage>
        <taxon>Archaea</taxon>
        <taxon>Methanobacteriati</taxon>
        <taxon>Methanobacteriota</taxon>
        <taxon>Stenosarchaea group</taxon>
        <taxon>Halobacteria</taxon>
        <taxon>Halobacteriales</taxon>
        <taxon>Haloarculaceae</taxon>
        <taxon>Halosimplex</taxon>
    </lineage>
</organism>
<feature type="binding site" evidence="1">
    <location>
        <position position="61"/>
    </location>
    <ligand>
        <name>Mg(2+)</name>
        <dbReference type="ChEBI" id="CHEBI:18420"/>
        <label>1</label>
    </ligand>
</feature>
<dbReference type="Proteomes" id="UP001596432">
    <property type="component" value="Unassembled WGS sequence"/>
</dbReference>
<dbReference type="InterPro" id="IPR036705">
    <property type="entry name" value="Ribosyl_crysJ1_sf"/>
</dbReference>
<gene>
    <name evidence="2" type="ORF">ACFQMA_02800</name>
</gene>
<dbReference type="Gene3D" id="1.10.4080.10">
    <property type="entry name" value="ADP-ribosylation/Crystallin J1"/>
    <property type="match status" value="1"/>
</dbReference>
<dbReference type="EMBL" id="JBHTAS010000001">
    <property type="protein sequence ID" value="MFC7138765.1"/>
    <property type="molecule type" value="Genomic_DNA"/>
</dbReference>
<proteinExistence type="predicted"/>
<comment type="cofactor">
    <cofactor evidence="1">
        <name>Mg(2+)</name>
        <dbReference type="ChEBI" id="CHEBI:18420"/>
    </cofactor>
    <text evidence="1">Binds 2 magnesium ions per subunit.</text>
</comment>
<evidence type="ECO:0000313" key="2">
    <source>
        <dbReference type="EMBL" id="MFC7138765.1"/>
    </source>
</evidence>
<evidence type="ECO:0000256" key="1">
    <source>
        <dbReference type="PIRSR" id="PIRSR605502-1"/>
    </source>
</evidence>
<feature type="binding site" evidence="1">
    <location>
        <position position="284"/>
    </location>
    <ligand>
        <name>Mg(2+)</name>
        <dbReference type="ChEBI" id="CHEBI:18420"/>
        <label>1</label>
    </ligand>
</feature>
<dbReference type="RefSeq" id="WP_274324379.1">
    <property type="nucleotide sequence ID" value="NZ_CP118158.1"/>
</dbReference>
<dbReference type="PANTHER" id="PTHR16222">
    <property type="entry name" value="ADP-RIBOSYLGLYCOHYDROLASE"/>
    <property type="match status" value="1"/>
</dbReference>
<evidence type="ECO:0000313" key="3">
    <source>
        <dbReference type="Proteomes" id="UP001596432"/>
    </source>
</evidence>
<dbReference type="PANTHER" id="PTHR16222:SF12">
    <property type="entry name" value="ADP-RIBOSYLGLYCOHYDROLASE-RELATED"/>
    <property type="match status" value="1"/>
</dbReference>
<protein>
    <submittedName>
        <fullName evidence="2">ADP-ribosylglycohydrolase family protein</fullName>
    </submittedName>
</protein>
<reference evidence="2 3" key="1">
    <citation type="journal article" date="2019" name="Int. J. Syst. Evol. Microbiol.">
        <title>The Global Catalogue of Microorganisms (GCM) 10K type strain sequencing project: providing services to taxonomists for standard genome sequencing and annotation.</title>
        <authorList>
            <consortium name="The Broad Institute Genomics Platform"/>
            <consortium name="The Broad Institute Genome Sequencing Center for Infectious Disease"/>
            <person name="Wu L."/>
            <person name="Ma J."/>
        </authorList>
    </citation>
    <scope>NUCLEOTIDE SEQUENCE [LARGE SCALE GENOMIC DNA]</scope>
    <source>
        <strain evidence="2 3">XZYJT29</strain>
    </source>
</reference>
<sequence>MTDDIHDSVYGCLVGGAIGDALGATVEGWSHENIAAEYGAVDEFGAYDNPHAEGEPGSITDDTVMCHYLCLSIVENGGRITPREYADTLERFLDTDRVWVPEELMAKKLAAGMNPWRTGRGTVSAGTAMMSIAPIGVINAGNPRQAYQDGYNLAAINQDGIEQDAAATVAAGIATAIEPESSVDDVVETIVEYSPDILHRAIDLSLGLAVESNDVSSFRERFYDELLDWRWPAVKWGRAQYYDGQVFSASSIESLPAAVGLLSLCGTTADRALVEAASFGRDSDTIGALVGYVVGAVHGASELDESWKATCTDVNQEFFDDFPDDVDVGFEAMSDRLVTALERERDRAAERRQQLDLMLQ</sequence>